<dbReference type="Proteomes" id="UP001056336">
    <property type="component" value="Chromosome"/>
</dbReference>
<keyword evidence="1" id="KW-0812">Transmembrane</keyword>
<keyword evidence="1" id="KW-1133">Transmembrane helix</keyword>
<reference evidence="2" key="1">
    <citation type="journal article" date="2018" name="Int. J. Syst. Evol. Microbiol.">
        <title>Jatrophihabitans telluris sp. nov., isolated from sediment soil of lava forest wetlands and the emended description of the genus Jatrophihabitans.</title>
        <authorList>
            <person name="Lee K.C."/>
            <person name="Suh M.K."/>
            <person name="Eom M.K."/>
            <person name="Kim K.K."/>
            <person name="Kim J.S."/>
            <person name="Kim D.S."/>
            <person name="Ko S.H."/>
            <person name="Shin Y.K."/>
            <person name="Lee J.S."/>
        </authorList>
    </citation>
    <scope>NUCLEOTIDE SEQUENCE</scope>
    <source>
        <strain evidence="2">N237</strain>
    </source>
</reference>
<organism evidence="2 3">
    <name type="scientific">Jatrophihabitans telluris</name>
    <dbReference type="NCBI Taxonomy" id="2038343"/>
    <lineage>
        <taxon>Bacteria</taxon>
        <taxon>Bacillati</taxon>
        <taxon>Actinomycetota</taxon>
        <taxon>Actinomycetes</taxon>
        <taxon>Jatrophihabitantales</taxon>
        <taxon>Jatrophihabitantaceae</taxon>
        <taxon>Jatrophihabitans</taxon>
    </lineage>
</organism>
<evidence type="ECO:0000313" key="3">
    <source>
        <dbReference type="Proteomes" id="UP001056336"/>
    </source>
</evidence>
<sequence length="101" mass="10091">MLFVALVFLALLSDTDPGYAPAAAPGQLVSSITSHDVIVASVLRAVSSSVPEPTDFTSAGDVLAGVLLAGLAGVILAAARDRRPQLPGRTPCAVGSRAPPA</sequence>
<keyword evidence="1" id="KW-0472">Membrane</keyword>
<name>A0ABY4QZ75_9ACTN</name>
<gene>
    <name evidence="2" type="ORF">M6D93_02050</name>
</gene>
<evidence type="ECO:0000256" key="1">
    <source>
        <dbReference type="SAM" id="Phobius"/>
    </source>
</evidence>
<evidence type="ECO:0008006" key="4">
    <source>
        <dbReference type="Google" id="ProtNLM"/>
    </source>
</evidence>
<keyword evidence="3" id="KW-1185">Reference proteome</keyword>
<dbReference type="EMBL" id="CP097332">
    <property type="protein sequence ID" value="UQX88795.1"/>
    <property type="molecule type" value="Genomic_DNA"/>
</dbReference>
<feature type="transmembrane region" description="Helical" evidence="1">
    <location>
        <begin position="62"/>
        <end position="79"/>
    </location>
</feature>
<proteinExistence type="predicted"/>
<protein>
    <recommendedName>
        <fullName evidence="4">Sodium:proton antiporter</fullName>
    </recommendedName>
</protein>
<accession>A0ABY4QZ75</accession>
<dbReference type="RefSeq" id="WP_249772539.1">
    <property type="nucleotide sequence ID" value="NZ_CP097332.1"/>
</dbReference>
<reference evidence="2" key="2">
    <citation type="submission" date="2022-05" db="EMBL/GenBank/DDBJ databases">
        <authorList>
            <person name="Kim J.-S."/>
            <person name="Lee K."/>
            <person name="Suh M."/>
            <person name="Eom M."/>
            <person name="Kim J.-S."/>
            <person name="Kim D.-S."/>
            <person name="Ko S.-H."/>
            <person name="Shin Y."/>
            <person name="Lee J.-S."/>
        </authorList>
    </citation>
    <scope>NUCLEOTIDE SEQUENCE</scope>
    <source>
        <strain evidence="2">N237</strain>
    </source>
</reference>
<evidence type="ECO:0000313" key="2">
    <source>
        <dbReference type="EMBL" id="UQX88795.1"/>
    </source>
</evidence>